<proteinExistence type="predicted"/>
<organism evidence="3 4">
    <name type="scientific">Polarella glacialis</name>
    <name type="common">Dinoflagellate</name>
    <dbReference type="NCBI Taxonomy" id="89957"/>
    <lineage>
        <taxon>Eukaryota</taxon>
        <taxon>Sar</taxon>
        <taxon>Alveolata</taxon>
        <taxon>Dinophyceae</taxon>
        <taxon>Suessiales</taxon>
        <taxon>Suessiaceae</taxon>
        <taxon>Polarella</taxon>
    </lineage>
</organism>
<comment type="caution">
    <text evidence="3">The sequence shown here is derived from an EMBL/GenBank/DDBJ whole genome shotgun (WGS) entry which is preliminary data.</text>
</comment>
<evidence type="ECO:0000256" key="2">
    <source>
        <dbReference type="SAM" id="SignalP"/>
    </source>
</evidence>
<dbReference type="Proteomes" id="UP000626109">
    <property type="component" value="Unassembled WGS sequence"/>
</dbReference>
<accession>A0A813JVQ6</accession>
<feature type="compositionally biased region" description="Polar residues" evidence="1">
    <location>
        <begin position="368"/>
        <end position="386"/>
    </location>
</feature>
<evidence type="ECO:0000256" key="1">
    <source>
        <dbReference type="SAM" id="MobiDB-lite"/>
    </source>
</evidence>
<dbReference type="EMBL" id="CAJNNW010026867">
    <property type="protein sequence ID" value="CAE8688281.1"/>
    <property type="molecule type" value="Genomic_DNA"/>
</dbReference>
<feature type="region of interest" description="Disordered" evidence="1">
    <location>
        <begin position="360"/>
        <end position="386"/>
    </location>
</feature>
<name>A0A813JVQ6_POLGL</name>
<gene>
    <name evidence="3" type="ORF">PGLA2088_LOCUS25837</name>
</gene>
<feature type="signal peptide" evidence="2">
    <location>
        <begin position="1"/>
        <end position="21"/>
    </location>
</feature>
<keyword evidence="2" id="KW-0732">Signal</keyword>
<protein>
    <submittedName>
        <fullName evidence="3">Uncharacterized protein</fullName>
    </submittedName>
</protein>
<reference evidence="3" key="1">
    <citation type="submission" date="2021-02" db="EMBL/GenBank/DDBJ databases">
        <authorList>
            <person name="Dougan E. K."/>
            <person name="Rhodes N."/>
            <person name="Thang M."/>
            <person name="Chan C."/>
        </authorList>
    </citation>
    <scope>NUCLEOTIDE SEQUENCE</scope>
</reference>
<sequence>MMSSRSIMGLTLLLAASAAGAVQPDSCEGDCKALRAQALLQTGSVGGHRFSAHASGEELKDVQRVASMSLSEQSALVEELVTQVLRTGQPLTGIQKEIIERLNQTFVNETLPELQKRHDSDQEMLYAHAAGFAHCDGTLGTASQSVSTLNSEQSSLESALAECVAQESSLQSTKNLLHEELTAYLQALQPPSSMMPEQRAPTPDMDDFIAQNLEFFKTLNSSYASLKEHISTVEAEVEAKTASCEQEELIFDAKFCLWKTEVENAKTNYLHCRQSAETLYEETLKTAHSNAEGRRADLEALRKVQCYLKMLLDGTTQEKMNECNDVQHTHSSLDIAEPQVPDINQVLLDGLGAPGSRVQCTAAGGGQSPESPYGTSPYGTSLTGRV</sequence>
<dbReference type="AlphaFoldDB" id="A0A813JVQ6"/>
<feature type="chain" id="PRO_5032990761" evidence="2">
    <location>
        <begin position="22"/>
        <end position="386"/>
    </location>
</feature>
<evidence type="ECO:0000313" key="3">
    <source>
        <dbReference type="EMBL" id="CAE8688281.1"/>
    </source>
</evidence>
<evidence type="ECO:0000313" key="4">
    <source>
        <dbReference type="Proteomes" id="UP000626109"/>
    </source>
</evidence>